<dbReference type="InterPro" id="IPR026847">
    <property type="entry name" value="VPS13"/>
</dbReference>
<comment type="caution">
    <text evidence="5">The sequence shown here is derived from an EMBL/GenBank/DDBJ whole genome shotgun (WGS) entry which is preliminary data.</text>
</comment>
<evidence type="ECO:0000313" key="6">
    <source>
        <dbReference type="Proteomes" id="UP001162640"/>
    </source>
</evidence>
<evidence type="ECO:0000256" key="3">
    <source>
        <dbReference type="SAM" id="MobiDB-lite"/>
    </source>
</evidence>
<sequence>MAKRIILDALEDTLGKYVSNLDPTALNVRLFDGKITLKDLKLDVAAVNAELALLPSPPPFTVVGGSLGEVLVEIPWTKLSSKSVKVKISSLTIIAETASTSSNPSNPTALHLNPNSLVRQSMLTSQNQTRLKTRQLTHSDLWDTEGREESADSFGSRLVQRIIENLDVDVADVNIQIINESGVNKSRTGISLKNFNLHSTDSSGERTFIDRSANSSSFLYKALSVEGLSLHCSDLSNTGAPSYIIKPLTLQLNVKQNDSDDCTVNPKYVVSGSLPSLSVGLSKQQLLRLTDVFRVVEEESFGPLFPENRPAQSVSANPKAWWRYALISIGRISRRRSWREFILAFRRRQKYVKLYKRARYTETEGGTKYKVVTEDYDYESSISNRLSPLSSKELHTLYLIEEDLTVTLTTIMAWRDLAEVEYKIECGKVRAKEGKKKTSFQNFLFGSKKKKEEKETGGYEEGLTSEELQSIQSSLISPTKTKLKDGSTLLSLNFSLNAFKFELFNPDAILRTMILGLTTTINVQSDNSRKLTSTISSISVMDEFTRNNQWPSVVKQLSESSEQGAISFTVDQTSSGDSDVHLSLTGFEITPSISFLNALKDFASLSADPNPTSPTSKMKGKHNPTLEQSLASGDYDLFYDATEPLNQPDETTPTLNFDLDITDNLGAAWSEAWNNKVKSQATWTLDLDLHAPVFILPIDCTNVDSKYLELNLGHFCFKTVKTSDKTVEKFFKEENITGWESFQLELEGLKVQSRQGSTPPNLIVNPTQLLVSVGLERTFSTPLTCLTCVLPLFSVHLNSASAAVIRSLADDWRESISEVNNDINDDVSVNSYSSNNSVMSSKRRKRMEQIDNIGVTQDPKKKRSKTPNKPLLKASFTLQQLTTTLTTVKNTDISANLVSVKSTLISYPNKNNFELKMGYFWIIDNLSPNRQQKLLVHSDLPDSSLSYSANSYKINESLKKLGVYEDAFSSTSLCHITANQNQHSIDVNFKMESIEVHYNPMAVRNILDFVGKMKERHQQQVQLIPPSPTKRPTSFTRSTSRMINTKPGTPTNEASPLPPTNLSFEFKSFVLNMNSANDDLPIFTLKLSKMKVGVLLTSPESISMEASLDDISITTPLNDKISEDYNCIFGLASGVSSSLLEVKYFKNSAEAAKNSILFPSADNIETFCHVSISKIRFVHIQAQILSLTDYIQNGILGVIAAKADDSLDGVISEEASGASLFKIEGSEFEIVVPLEASSLTRSVFNTRKLDVTYNAYENNTGGKAAIELGGFMMRIENSPANGDILDNEVTFNLVVELTGEALDEEIDEMKEMNVQINISSINLAINKSQFDDIMYMVENNITNPDPCLRTDDVNLLDSVLDKSSSGGGNKTHAGIEFQEEEKIIKVMLGMDDLSLKLSSSTKTDFVTLHAKHISINNVLQGNVINAKVKMKSLVVESYGRSFFEREGIDDDILDLEYKKITQNPNGDSDVTLGVKVDRPMITVLPDVLVDLGEFFKKDDRDVVREEIESEVANNVNPSANQSTFKFNVDMADGLVKLINSETEEFLGLRTSVLIQSEGSVDEKETKNANEINISNLEIFKSKSPQNNTTATQILKSVNLILHSTSVVPNNTPNPLERHIFKILCATPLNADLSLRTLKLFLMCSTYLEEGFKAPDGVSEEEIDTLIDLQALEKLETALNLKSNNSTDDEDDRRSVASDSYSNYSIADQGRKTGDIDTVVSTAGRTTKFNITIPAIEVLLIDDLKVLKPIVRVCLDDFSLGFECCEGPALAMYGRGQVHTDVRVDWWSEGKWKELMHPWNITIQASRMHNEKSIGGGTGVNISTETSNVAKMLTSFHLTSSVLKSDITVGFVSRLLEVQERWAFIKKHNPPIFITCHNSLVGSKVRVEKINNDEINREVEGGERVDIEYSNDKGNFDVDYGVLLNRGVNVDDHSWASWEEGGGVVYGKLDGGVVVVRSGVIVRNKSMRKFGIEVEGDGGKEGPNLGTLESGDFVSVPTTVCRGYEGDEIKRSAGLAIILSVGGLKGVIAVPSAPAIEQLDENFEIPVTCTSAAGGGDKVLFKVTVFVERMENGRFLVDVEVKARAKIVNLSPLEMEVKTVMPSTLSVRGAEKDEVGGEVHCLKEGEWVEVFNEGRMIACSFKVGSETLAGSPTDWVKGEWIELQFAGNRNRNSLVGLAGEQGGEVQRFLFPFYEGNGGSSFEIAAGKSDTFEIRPINVIRDHTNEVCFVNEGDDVPMSMFEDGDGGASGTRVCLMPSGEERMRMTRYVNGRPVLSNSFCLNDIALTSSGGLTASSLVVEGTSDVEPYGIYRTLAGNAHVIPHFKLVNETGKYIRVGEPGEGNSSKVELADGTSSVMKPSRRGVFVTLEVDGLGVAGPMTIDRRVGTWVGKIVDQSGVVVGAVRVHTLDGGKFARLIGRVTLMRDAGGGRHGNGGGKDDILDVDVITAKVSMDGVLVTLREGLRRRGKGRGESLGGGVEGEGGLLDGAMDLFGLPAPPREGALRKKKSSVGAADDFNVPVASIKLTGLDVDTKVVFKENKRKTRLVCTANSIDIDGQTGEFPTKIECGRRGMPFLQAAFQWSGYLDDAIVCMDSIIISVGGGKSRLSIRTHENFLWKMLDVFDGIGRDVSGVGVEGGGGVGGEGGDEYGEGRVLAFTAASSEQIYNFKRVQLKPIKLQITFKRKPEKDRWQDAGRAATSPMVAYFLTSLKFQVDDASLNFSGYDTKNVKGGVDTLVTLISAVYINRIKYKWTSLVTAISFDEWKTIAGREGGGDSREEGDILRAVGNVAGSGTGFVLSGLAGGIGGGFAKGVGGVGDGFQKGTEAIGLGELGKGVNSVVSGLGDGVGSTVKGLGDGVGSTVKGVGKGAGQILGGIGGGFHKMGKGFADGIGKGDGDAILKGLGDGAVAIGSGVGGGLETALVGVGDGVMNVGSGLWGGIKSIGRGVQHSVDGKGGTKDKERRKARDEAKKKPTKRTSFFG</sequence>
<feature type="region of interest" description="Disordered" evidence="3">
    <location>
        <begin position="1019"/>
        <end position="1057"/>
    </location>
</feature>
<dbReference type="EMBL" id="BLQM01000143">
    <property type="protein sequence ID" value="GMH68852.1"/>
    <property type="molecule type" value="Genomic_DNA"/>
</dbReference>
<dbReference type="GO" id="GO:0006623">
    <property type="term" value="P:protein targeting to vacuole"/>
    <property type="evidence" value="ECO:0007669"/>
    <property type="project" value="TreeGrafter"/>
</dbReference>
<dbReference type="PANTHER" id="PTHR16166:SF93">
    <property type="entry name" value="INTERMEMBRANE LIPID TRANSFER PROTEIN VPS13"/>
    <property type="match status" value="1"/>
</dbReference>
<protein>
    <recommendedName>
        <fullName evidence="4">Chorein N-terminal domain-containing protein</fullName>
    </recommendedName>
</protein>
<dbReference type="Proteomes" id="UP001162640">
    <property type="component" value="Unassembled WGS sequence"/>
</dbReference>
<evidence type="ECO:0000259" key="4">
    <source>
        <dbReference type="Pfam" id="PF12624"/>
    </source>
</evidence>
<evidence type="ECO:0000256" key="2">
    <source>
        <dbReference type="ARBA" id="ARBA00022448"/>
    </source>
</evidence>
<name>A0A9W7E7I4_9STRA</name>
<keyword evidence="2" id="KW-0813">Transport</keyword>
<comment type="similarity">
    <text evidence="1">Belongs to the VPS13 family.</text>
</comment>
<gene>
    <name evidence="5" type="ORF">TL16_g05024</name>
</gene>
<accession>A0A9W7E7I4</accession>
<evidence type="ECO:0000313" key="5">
    <source>
        <dbReference type="EMBL" id="GMH68852.1"/>
    </source>
</evidence>
<feature type="compositionally biased region" description="Polar residues" evidence="3">
    <location>
        <begin position="1030"/>
        <end position="1054"/>
    </location>
</feature>
<dbReference type="Pfam" id="PF12624">
    <property type="entry name" value="VPS13_N"/>
    <property type="match status" value="1"/>
</dbReference>
<organism evidence="5 6">
    <name type="scientific">Triparma laevis f. inornata</name>
    <dbReference type="NCBI Taxonomy" id="1714386"/>
    <lineage>
        <taxon>Eukaryota</taxon>
        <taxon>Sar</taxon>
        <taxon>Stramenopiles</taxon>
        <taxon>Ochrophyta</taxon>
        <taxon>Bolidophyceae</taxon>
        <taxon>Parmales</taxon>
        <taxon>Triparmaceae</taxon>
        <taxon>Triparma</taxon>
    </lineage>
</organism>
<evidence type="ECO:0000256" key="1">
    <source>
        <dbReference type="ARBA" id="ARBA00006545"/>
    </source>
</evidence>
<proteinExistence type="inferred from homology"/>
<feature type="region of interest" description="Disordered" evidence="3">
    <location>
        <begin position="2944"/>
        <end position="2978"/>
    </location>
</feature>
<dbReference type="PANTHER" id="PTHR16166">
    <property type="entry name" value="VACUOLAR PROTEIN SORTING-ASSOCIATED PROTEIN VPS13"/>
    <property type="match status" value="1"/>
</dbReference>
<feature type="compositionally biased region" description="Basic and acidic residues" evidence="3">
    <location>
        <begin position="2948"/>
        <end position="2968"/>
    </location>
</feature>
<feature type="domain" description="Chorein N-terminal" evidence="4">
    <location>
        <begin position="5"/>
        <end position="230"/>
    </location>
</feature>
<dbReference type="GO" id="GO:0045053">
    <property type="term" value="P:protein retention in Golgi apparatus"/>
    <property type="evidence" value="ECO:0007669"/>
    <property type="project" value="TreeGrafter"/>
</dbReference>
<reference evidence="6" key="1">
    <citation type="journal article" date="2023" name="Commun. Biol.">
        <title>Genome analysis of Parmales, the sister group of diatoms, reveals the evolutionary specialization of diatoms from phago-mixotrophs to photoautotrophs.</title>
        <authorList>
            <person name="Ban H."/>
            <person name="Sato S."/>
            <person name="Yoshikawa S."/>
            <person name="Yamada K."/>
            <person name="Nakamura Y."/>
            <person name="Ichinomiya M."/>
            <person name="Sato N."/>
            <person name="Blanc-Mathieu R."/>
            <person name="Endo H."/>
            <person name="Kuwata A."/>
            <person name="Ogata H."/>
        </authorList>
    </citation>
    <scope>NUCLEOTIDE SEQUENCE [LARGE SCALE GENOMIC DNA]</scope>
</reference>
<dbReference type="InterPro" id="IPR026854">
    <property type="entry name" value="VPS13_N"/>
</dbReference>